<sequence length="443" mass="50086">MVLDYSGDLEAYYDACEEYYGLRAEVHRTVMSHPQTLKALCPGRVVLTDISDHHNVLAVVLQTGRDRTYTVLAVCSQGASTDQASDQCDTSTPRPLLANQLYLPDGACGHCIVTLTASHITSVTTSTVKVNSDKIINDYNKRQQPRFRDDPPGQSASVATQELVRLIESHPDGLPELDPMRDLHIQDMDLVEQFQRINFLRSSLLSAYKCVHDPNFIENFAEVRHRKQLEAKKKELLFLLSDASLQLLPEFQLRVKVLRELSYVDEVGTVQLKGRVACEISGHELIITELIFHNMLTPLHPTEIAAVLSSVVFQGRRYDKAKEQSSLADVKEKFLEIATKIGELQHDCGLDIQVEDYVDEFNFDLMDIVFEWARGVKTFAEIMQLTSVQEGIIVRCIQRLHETLRDVRNAARIIGDPILYQKAEEASTLIKRDIVFAASLYVQ</sequence>
<keyword evidence="1" id="KW-0547">Nucleotide-binding</keyword>
<keyword evidence="2" id="KW-0378">Hydrolase</keyword>
<dbReference type="InterPro" id="IPR025696">
    <property type="entry name" value="Beta-barrel_MTR4"/>
</dbReference>
<evidence type="ECO:0000256" key="2">
    <source>
        <dbReference type="ARBA" id="ARBA00022801"/>
    </source>
</evidence>
<keyword evidence="8" id="KW-1185">Reference proteome</keyword>
<dbReference type="PANTHER" id="PTHR12131">
    <property type="entry name" value="ATP-DEPENDENT RNA AND DNA HELICASE"/>
    <property type="match status" value="1"/>
</dbReference>
<dbReference type="InterPro" id="IPR050699">
    <property type="entry name" value="RNA-DNA_Helicase"/>
</dbReference>
<dbReference type="Pfam" id="PF08148">
    <property type="entry name" value="DSHCT"/>
    <property type="match status" value="1"/>
</dbReference>
<dbReference type="GO" id="GO:0055087">
    <property type="term" value="C:Ski complex"/>
    <property type="evidence" value="ECO:0007669"/>
    <property type="project" value="TreeGrafter"/>
</dbReference>
<proteinExistence type="predicted"/>
<dbReference type="FunFam" id="1.10.3380.30:FF:000001">
    <property type="entry name" value="Ski2 ATP-dependent RNA helicase"/>
    <property type="match status" value="1"/>
</dbReference>
<name>A0AAD9UJ91_RIDPI</name>
<comment type="caution">
    <text evidence="7">The sequence shown here is derived from an EMBL/GenBank/DDBJ whole genome shotgun (WGS) entry which is preliminary data.</text>
</comment>
<dbReference type="Gene3D" id="1.10.3380.30">
    <property type="match status" value="1"/>
</dbReference>
<evidence type="ECO:0000256" key="3">
    <source>
        <dbReference type="ARBA" id="ARBA00022806"/>
    </source>
</evidence>
<keyword evidence="3" id="KW-0347">Helicase</keyword>
<dbReference type="SMART" id="SM01142">
    <property type="entry name" value="DSHCT"/>
    <property type="match status" value="1"/>
</dbReference>
<evidence type="ECO:0000256" key="1">
    <source>
        <dbReference type="ARBA" id="ARBA00022741"/>
    </source>
</evidence>
<dbReference type="AlphaFoldDB" id="A0AAD9UJ91"/>
<gene>
    <name evidence="7" type="ORF">NP493_51g04036</name>
</gene>
<reference evidence="7" key="1">
    <citation type="journal article" date="2023" name="Mol. Biol. Evol.">
        <title>Third-Generation Sequencing Reveals the Adaptive Role of the Epigenome in Three Deep-Sea Polychaetes.</title>
        <authorList>
            <person name="Perez M."/>
            <person name="Aroh O."/>
            <person name="Sun Y."/>
            <person name="Lan Y."/>
            <person name="Juniper S.K."/>
            <person name="Young C.R."/>
            <person name="Angers B."/>
            <person name="Qian P.Y."/>
        </authorList>
    </citation>
    <scope>NUCLEOTIDE SEQUENCE</scope>
    <source>
        <strain evidence="7">R07B-5</strain>
    </source>
</reference>
<dbReference type="Proteomes" id="UP001209878">
    <property type="component" value="Unassembled WGS sequence"/>
</dbReference>
<evidence type="ECO:0000313" key="7">
    <source>
        <dbReference type="EMBL" id="KAK2191559.1"/>
    </source>
</evidence>
<dbReference type="EMBL" id="JAODUO010000050">
    <property type="protein sequence ID" value="KAK2191559.1"/>
    <property type="molecule type" value="Genomic_DNA"/>
</dbReference>
<evidence type="ECO:0000256" key="5">
    <source>
        <dbReference type="ARBA" id="ARBA00047984"/>
    </source>
</evidence>
<evidence type="ECO:0000313" key="8">
    <source>
        <dbReference type="Proteomes" id="UP001209878"/>
    </source>
</evidence>
<comment type="catalytic activity">
    <reaction evidence="5">
        <text>ATP + H2O = ADP + phosphate + H(+)</text>
        <dbReference type="Rhea" id="RHEA:13065"/>
        <dbReference type="ChEBI" id="CHEBI:15377"/>
        <dbReference type="ChEBI" id="CHEBI:15378"/>
        <dbReference type="ChEBI" id="CHEBI:30616"/>
        <dbReference type="ChEBI" id="CHEBI:43474"/>
        <dbReference type="ChEBI" id="CHEBI:456216"/>
        <dbReference type="EC" id="3.6.4.13"/>
    </reaction>
</comment>
<accession>A0AAD9UJ91</accession>
<feature type="domain" description="ATP-dependent RNA helicase Ski2/MTR4 C-terminal" evidence="6">
    <location>
        <begin position="265"/>
        <end position="442"/>
    </location>
</feature>
<evidence type="ECO:0000256" key="4">
    <source>
        <dbReference type="ARBA" id="ARBA00022840"/>
    </source>
</evidence>
<dbReference type="PANTHER" id="PTHR12131:SF1">
    <property type="entry name" value="ATP-DEPENDENT RNA HELICASE SUPV3L1, MITOCHONDRIAL-RELATED"/>
    <property type="match status" value="1"/>
</dbReference>
<dbReference type="GO" id="GO:0070478">
    <property type="term" value="P:nuclear-transcribed mRNA catabolic process, 3'-5' exonucleolytic nonsense-mediated decay"/>
    <property type="evidence" value="ECO:0007669"/>
    <property type="project" value="TreeGrafter"/>
</dbReference>
<organism evidence="7 8">
    <name type="scientific">Ridgeia piscesae</name>
    <name type="common">Tubeworm</name>
    <dbReference type="NCBI Taxonomy" id="27915"/>
    <lineage>
        <taxon>Eukaryota</taxon>
        <taxon>Metazoa</taxon>
        <taxon>Spiralia</taxon>
        <taxon>Lophotrochozoa</taxon>
        <taxon>Annelida</taxon>
        <taxon>Polychaeta</taxon>
        <taxon>Sedentaria</taxon>
        <taxon>Canalipalpata</taxon>
        <taxon>Sabellida</taxon>
        <taxon>Siboglinidae</taxon>
        <taxon>Ridgeia</taxon>
    </lineage>
</organism>
<keyword evidence="4" id="KW-0067">ATP-binding</keyword>
<dbReference type="GO" id="GO:0005524">
    <property type="term" value="F:ATP binding"/>
    <property type="evidence" value="ECO:0007669"/>
    <property type="project" value="UniProtKB-KW"/>
</dbReference>
<dbReference type="Pfam" id="PF13234">
    <property type="entry name" value="MTR4_beta-barrel"/>
    <property type="match status" value="1"/>
</dbReference>
<evidence type="ECO:0000259" key="6">
    <source>
        <dbReference type="SMART" id="SM01142"/>
    </source>
</evidence>
<dbReference type="InterPro" id="IPR012961">
    <property type="entry name" value="Ski2/MTR4_C"/>
</dbReference>
<dbReference type="GO" id="GO:0016787">
    <property type="term" value="F:hydrolase activity"/>
    <property type="evidence" value="ECO:0007669"/>
    <property type="project" value="UniProtKB-KW"/>
</dbReference>
<protein>
    <recommendedName>
        <fullName evidence="6">ATP-dependent RNA helicase Ski2/MTR4 C-terminal domain-containing protein</fullName>
    </recommendedName>
</protein>
<dbReference type="GO" id="GO:0003724">
    <property type="term" value="F:RNA helicase activity"/>
    <property type="evidence" value="ECO:0007669"/>
    <property type="project" value="UniProtKB-EC"/>
</dbReference>